<gene>
    <name evidence="5" type="ORF">L248_2455</name>
</gene>
<dbReference type="Gene3D" id="3.20.20.70">
    <property type="entry name" value="Aldolase class I"/>
    <property type="match status" value="1"/>
</dbReference>
<keyword evidence="6" id="KW-1185">Reference proteome</keyword>
<evidence type="ECO:0000256" key="4">
    <source>
        <dbReference type="RuleBase" id="RU361168"/>
    </source>
</evidence>
<dbReference type="EMBL" id="KI271621">
    <property type="protein sequence ID" value="ERL63685.1"/>
    <property type="molecule type" value="Genomic_DNA"/>
</dbReference>
<evidence type="ECO:0000313" key="6">
    <source>
        <dbReference type="Proteomes" id="UP000030647"/>
    </source>
</evidence>
<accession>U4TJY8</accession>
<dbReference type="PRINTS" id="PR00740">
    <property type="entry name" value="GLHYDRLASE27"/>
</dbReference>
<dbReference type="HOGENOM" id="CLU_013093_5_0_9"/>
<dbReference type="InterPro" id="IPR002241">
    <property type="entry name" value="Glyco_hydro_27"/>
</dbReference>
<dbReference type="Proteomes" id="UP000030647">
    <property type="component" value="Unassembled WGS sequence"/>
</dbReference>
<dbReference type="GO" id="GO:0005975">
    <property type="term" value="P:carbohydrate metabolic process"/>
    <property type="evidence" value="ECO:0007669"/>
    <property type="project" value="InterPro"/>
</dbReference>
<organism evidence="5 6">
    <name type="scientific">Schleiferilactobacillus shenzhenensis LY-73</name>
    <dbReference type="NCBI Taxonomy" id="1231336"/>
    <lineage>
        <taxon>Bacteria</taxon>
        <taxon>Bacillati</taxon>
        <taxon>Bacillota</taxon>
        <taxon>Bacilli</taxon>
        <taxon>Lactobacillales</taxon>
        <taxon>Lactobacillaceae</taxon>
        <taxon>Schleiferilactobacillus</taxon>
    </lineage>
</organism>
<dbReference type="SUPFAM" id="SSF51445">
    <property type="entry name" value="(Trans)glycosidases"/>
    <property type="match status" value="1"/>
</dbReference>
<dbReference type="PANTHER" id="PTHR11452:SF42">
    <property type="entry name" value="ALPHA-GALACTOSIDASE"/>
    <property type="match status" value="1"/>
</dbReference>
<evidence type="ECO:0000256" key="2">
    <source>
        <dbReference type="ARBA" id="ARBA00022801"/>
    </source>
</evidence>
<dbReference type="InterPro" id="IPR013785">
    <property type="entry name" value="Aldolase_TIM"/>
</dbReference>
<keyword evidence="3 4" id="KW-0326">Glycosidase</keyword>
<name>U4TJY8_9LACO</name>
<evidence type="ECO:0000313" key="5">
    <source>
        <dbReference type="EMBL" id="ERL63685.1"/>
    </source>
</evidence>
<dbReference type="OrthoDB" id="9807519at2"/>
<dbReference type="InterPro" id="IPR017853">
    <property type="entry name" value="GH"/>
</dbReference>
<comment type="similarity">
    <text evidence="1 4">Belongs to the glycosyl hydrolase 27 family.</text>
</comment>
<dbReference type="EC" id="3.2.1.22" evidence="4"/>
<dbReference type="GO" id="GO:0004557">
    <property type="term" value="F:alpha-galactosidase activity"/>
    <property type="evidence" value="ECO:0007669"/>
    <property type="project" value="UniProtKB-EC"/>
</dbReference>
<reference evidence="6" key="1">
    <citation type="journal article" date="2013" name="Genome Announc.">
        <title>Whole-Genome Sequencing of Lactobacillus shenzhenensis Strain LY-73T.</title>
        <authorList>
            <person name="Lin Z."/>
            <person name="Liu Z."/>
            <person name="Yang R."/>
            <person name="Zou Y."/>
            <person name="Wan D."/>
            <person name="Chen J."/>
            <person name="Guo M."/>
            <person name="Zhao J."/>
            <person name="Fang C."/>
            <person name="Yang R."/>
            <person name="Liu F."/>
        </authorList>
    </citation>
    <scope>NUCLEOTIDE SEQUENCE [LARGE SCALE GENOMIC DNA]</scope>
    <source>
        <strain evidence="6">LY-73</strain>
    </source>
</reference>
<dbReference type="AlphaFoldDB" id="U4TJY8"/>
<comment type="catalytic activity">
    <reaction evidence="4">
        <text>Hydrolysis of terminal, non-reducing alpha-D-galactose residues in alpha-D-galactosides, including galactose oligosaccharides, galactomannans and galactolipids.</text>
        <dbReference type="EC" id="3.2.1.22"/>
    </reaction>
</comment>
<evidence type="ECO:0000256" key="3">
    <source>
        <dbReference type="ARBA" id="ARBA00023295"/>
    </source>
</evidence>
<dbReference type="RefSeq" id="WP_022531036.1">
    <property type="nucleotide sequence ID" value="NZ_KI271621.1"/>
</dbReference>
<keyword evidence="4" id="KW-1015">Disulfide bond</keyword>
<dbReference type="Pfam" id="PF16499">
    <property type="entry name" value="Melibiase_2"/>
    <property type="match status" value="2"/>
</dbReference>
<protein>
    <recommendedName>
        <fullName evidence="4">Alpha-galactosidase</fullName>
        <ecNumber evidence="4">3.2.1.22</ecNumber>
    </recommendedName>
    <alternativeName>
        <fullName evidence="4">Melibiase</fullName>
    </alternativeName>
</protein>
<evidence type="ECO:0000256" key="1">
    <source>
        <dbReference type="ARBA" id="ARBA00009743"/>
    </source>
</evidence>
<dbReference type="PANTHER" id="PTHR11452">
    <property type="entry name" value="ALPHA-GALACTOSIDASE/ALPHA-N-ACETYLGALACTOSAMINIDASE"/>
    <property type="match status" value="1"/>
</dbReference>
<dbReference type="STRING" id="1231336.L248_2455"/>
<sequence>MTEKEFRTWAPSAPMGWNSWDCFGASVTEGEVKANADYLAKHLKQFGYQYVVVDIQWYEPQANSSVYHQFADLAMDDQGRLIPATNRFPSAAEGHGFGPLAQYVHDLGLKFGIHIMRGIPRQAVAQNVTTAGGYSARDIAANNICPWNSDMYGLDMSTPGAQAYYDSLMALYASWGVDFIKCDDIADSKLYGMHRSEIAALRSAIDKTGRPIVLSLSPGPADINYGAFLQEHANMWRLTDDFWDTWRQLKGMFPVAAKWAPMVRAGNWPDPDMLPLGAIRQRSVDGGTKLPHTRFTVPEQKTMLTLWSLLRAPFFLGGDLPQTGDELALITNQAVLGMRQDITEAHEEAATDTLVTWQAQSAAHHYTAYFNIGEDEITVQAPAAPASELWDGTALTPDQPLTVPVHGVVLIEQQ</sequence>
<dbReference type="eggNOG" id="COG1501">
    <property type="taxonomic scope" value="Bacteria"/>
</dbReference>
<proteinExistence type="inferred from homology"/>
<dbReference type="CDD" id="cd14792">
    <property type="entry name" value="GH27"/>
    <property type="match status" value="1"/>
</dbReference>
<keyword evidence="2 4" id="KW-0378">Hydrolase</keyword>